<sequence>MLDEISSDGSSDDTMSDMGYMSDCSSVVTDDGYLAGDDDTGTILWRHVEFCIVRNPEPGRPNILVAIVTLIHTKGEDRKPRIKRFVIEHEDNLIFDLLSQLLSLALHDGIFAPDIRGIEDIYTKQIPSHRRGMQLKIRREWLDVPIFREPERTDEGYRTSRSIPLKAATSGRYLKRTGEQSGQEKNLTQKVLRRGGINAINNRAPASVRDQVAGHESNAVKYYLNEMVDFDTAAAFHRRASNETVQRELRSATLLADNTAPLGLTDEEKRKINRNPEKRFASGVIEE</sequence>
<evidence type="ECO:0000256" key="1">
    <source>
        <dbReference type="SAM" id="MobiDB-lite"/>
    </source>
</evidence>
<feature type="region of interest" description="Disordered" evidence="1">
    <location>
        <begin position="266"/>
        <end position="287"/>
    </location>
</feature>
<dbReference type="InterPro" id="IPR021842">
    <property type="entry name" value="DUF3435"/>
</dbReference>
<dbReference type="Proteomes" id="UP000662466">
    <property type="component" value="Unassembled WGS sequence"/>
</dbReference>
<dbReference type="AlphaFoldDB" id="A0A8H6QML0"/>
<evidence type="ECO:0000313" key="2">
    <source>
        <dbReference type="EMBL" id="KAF7174577.1"/>
    </source>
</evidence>
<organism evidence="2 3">
    <name type="scientific">Aspergillus hiratsukae</name>
    <dbReference type="NCBI Taxonomy" id="1194566"/>
    <lineage>
        <taxon>Eukaryota</taxon>
        <taxon>Fungi</taxon>
        <taxon>Dikarya</taxon>
        <taxon>Ascomycota</taxon>
        <taxon>Pezizomycotina</taxon>
        <taxon>Eurotiomycetes</taxon>
        <taxon>Eurotiomycetidae</taxon>
        <taxon>Eurotiales</taxon>
        <taxon>Aspergillaceae</taxon>
        <taxon>Aspergillus</taxon>
        <taxon>Aspergillus subgen. Fumigati</taxon>
    </lineage>
</organism>
<comment type="caution">
    <text evidence="2">The sequence shown here is derived from an EMBL/GenBank/DDBJ whole genome shotgun (WGS) entry which is preliminary data.</text>
</comment>
<evidence type="ECO:0000313" key="3">
    <source>
        <dbReference type="Proteomes" id="UP000662466"/>
    </source>
</evidence>
<gene>
    <name evidence="2" type="ORF">CNMCM6106_009205</name>
</gene>
<dbReference type="Pfam" id="PF11917">
    <property type="entry name" value="DUF3435"/>
    <property type="match status" value="1"/>
</dbReference>
<proteinExistence type="predicted"/>
<name>A0A8H6QML0_9EURO</name>
<protein>
    <submittedName>
        <fullName evidence="2">Uncharacterized protein</fullName>
    </submittedName>
</protein>
<feature type="compositionally biased region" description="Basic and acidic residues" evidence="1">
    <location>
        <begin position="266"/>
        <end position="280"/>
    </location>
</feature>
<reference evidence="2" key="1">
    <citation type="submission" date="2020-06" db="EMBL/GenBank/DDBJ databases">
        <title>Draft genome sequences of strains closely related to Aspergillus parafelis and Aspergillus hiratsukae.</title>
        <authorList>
            <person name="Dos Santos R.A.C."/>
            <person name="Rivero-Menendez O."/>
            <person name="Steenwyk J.L."/>
            <person name="Mead M.E."/>
            <person name="Goldman G.H."/>
            <person name="Alastruey-Izquierdo A."/>
            <person name="Rokas A."/>
        </authorList>
    </citation>
    <scope>NUCLEOTIDE SEQUENCE</scope>
    <source>
        <strain evidence="2">CNM-CM6106</strain>
    </source>
</reference>
<dbReference type="PANTHER" id="PTHR37535:SF4">
    <property type="entry name" value="FLUG DOMAIN-CONTAINING PROTEIN"/>
    <property type="match status" value="1"/>
</dbReference>
<dbReference type="EMBL" id="JACBAF010001423">
    <property type="protein sequence ID" value="KAF7174577.1"/>
    <property type="molecule type" value="Genomic_DNA"/>
</dbReference>
<accession>A0A8H6QML0</accession>
<dbReference type="PANTHER" id="PTHR37535">
    <property type="entry name" value="FLUG DOMAIN PROTEIN"/>
    <property type="match status" value="1"/>
</dbReference>